<keyword evidence="1" id="KW-0001">2Fe-2S</keyword>
<dbReference type="InterPro" id="IPR006076">
    <property type="entry name" value="FAD-dep_OxRdtase"/>
</dbReference>
<dbReference type="InterPro" id="IPR005805">
    <property type="entry name" value="Rieske_Fe-S_prot_C"/>
</dbReference>
<dbReference type="Gene3D" id="3.50.50.60">
    <property type="entry name" value="FAD/NAD(P)-binding domain"/>
    <property type="match status" value="1"/>
</dbReference>
<gene>
    <name evidence="8" type="ORF">L4923_24845</name>
</gene>
<evidence type="ECO:0000313" key="8">
    <source>
        <dbReference type="EMBL" id="MCG7508273.1"/>
    </source>
</evidence>
<reference evidence="8 9" key="1">
    <citation type="submission" date="2022-02" db="EMBL/GenBank/DDBJ databases">
        <title>Draft genome sequence of Mezorhizobium retamae strain IRAMC:0171 isolated from Retama raetam nodules.</title>
        <authorList>
            <person name="Bengaied R."/>
            <person name="Sbissi I."/>
            <person name="Huber K."/>
            <person name="Ghodbane F."/>
            <person name="Nouioui I."/>
            <person name="Tarhouni M."/>
            <person name="Gtari M."/>
        </authorList>
    </citation>
    <scope>NUCLEOTIDE SEQUENCE [LARGE SCALE GENOMIC DNA]</scope>
    <source>
        <strain evidence="8 9">IRAMC:0171</strain>
    </source>
</reference>
<dbReference type="Proteomes" id="UP001201701">
    <property type="component" value="Unassembled WGS sequence"/>
</dbReference>
<dbReference type="Pfam" id="PF01266">
    <property type="entry name" value="DAO"/>
    <property type="match status" value="1"/>
</dbReference>
<evidence type="ECO:0000313" key="9">
    <source>
        <dbReference type="Proteomes" id="UP001201701"/>
    </source>
</evidence>
<dbReference type="InterPro" id="IPR036922">
    <property type="entry name" value="Rieske_2Fe-2S_sf"/>
</dbReference>
<feature type="domain" description="Rieske" evidence="7">
    <location>
        <begin position="391"/>
        <end position="479"/>
    </location>
</feature>
<dbReference type="InterPro" id="IPR017941">
    <property type="entry name" value="Rieske_2Fe-2S"/>
</dbReference>
<proteinExistence type="predicted"/>
<dbReference type="Gene3D" id="3.30.9.10">
    <property type="entry name" value="D-Amino Acid Oxidase, subunit A, domain 2"/>
    <property type="match status" value="1"/>
</dbReference>
<keyword evidence="3" id="KW-0560">Oxidoreductase</keyword>
<evidence type="ECO:0000256" key="5">
    <source>
        <dbReference type="ARBA" id="ARBA00023014"/>
    </source>
</evidence>
<keyword evidence="9" id="KW-1185">Reference proteome</keyword>
<accession>A0ABS9QN52</accession>
<evidence type="ECO:0000256" key="2">
    <source>
        <dbReference type="ARBA" id="ARBA00022723"/>
    </source>
</evidence>
<sequence>MAATTHPALEGAHLTETVIIGAGIVGLSTALRLAEQGRPVIVLEGLRVGRQVSGRSSAKITTQHRLIYRHLLASVGVEGAAAYAEANILGAGQIRRWIANHGISCDLQEKPAYTYTCERVRLPDLEAEMIAANSLGLHAEIVEQLPLPFDTVAALRFPDQAQFNPVHYLDGLARAFVDLGGKIFEQSRVLSVDDGHRWRVATSAGSIEAENVVVATNMTIKSPVGMANRTQPRSHAVMAFRFDNPSLVDGMFIAADDPVRSFRTGRDGSGSVLLALGPHFDTGHENDVAARFAELERWVRAHFPVGDSLWYWCNEDYDTADCIPLVGEPDPVKAPGFYIATGFNAWGITNGTAAGLLISDGIAGRVNPWRELYDPSRSLPDDFHRNGDTASTVSGVSDIPKGGGGIVTRGKEKFAVRHLEDGTLQALSAQCTHKGCTVSWNNVEQTWDCPCHGSIFAADGSVIHGPARQPLKKAPEFPR</sequence>
<keyword evidence="4" id="KW-0408">Iron</keyword>
<evidence type="ECO:0000256" key="6">
    <source>
        <dbReference type="ARBA" id="ARBA00023157"/>
    </source>
</evidence>
<dbReference type="SUPFAM" id="SSF51905">
    <property type="entry name" value="FAD/NAD(P)-binding domain"/>
    <property type="match status" value="1"/>
</dbReference>
<dbReference type="RefSeq" id="WP_239369787.1">
    <property type="nucleotide sequence ID" value="NZ_JAKREW010000037.1"/>
</dbReference>
<organism evidence="8 9">
    <name type="scientific">Mesorhizobium retamae</name>
    <dbReference type="NCBI Taxonomy" id="2912854"/>
    <lineage>
        <taxon>Bacteria</taxon>
        <taxon>Pseudomonadati</taxon>
        <taxon>Pseudomonadota</taxon>
        <taxon>Alphaproteobacteria</taxon>
        <taxon>Hyphomicrobiales</taxon>
        <taxon>Phyllobacteriaceae</taxon>
        <taxon>Mesorhizobium</taxon>
    </lineage>
</organism>
<dbReference type="Gene3D" id="2.102.10.10">
    <property type="entry name" value="Rieske [2Fe-2S] iron-sulphur domain"/>
    <property type="match status" value="1"/>
</dbReference>
<dbReference type="Pfam" id="PF00355">
    <property type="entry name" value="Rieske"/>
    <property type="match status" value="1"/>
</dbReference>
<evidence type="ECO:0000256" key="3">
    <source>
        <dbReference type="ARBA" id="ARBA00023002"/>
    </source>
</evidence>
<comment type="caution">
    <text evidence="8">The sequence shown here is derived from an EMBL/GenBank/DDBJ whole genome shotgun (WGS) entry which is preliminary data.</text>
</comment>
<evidence type="ECO:0000256" key="1">
    <source>
        <dbReference type="ARBA" id="ARBA00022714"/>
    </source>
</evidence>
<dbReference type="InterPro" id="IPR036188">
    <property type="entry name" value="FAD/NAD-bd_sf"/>
</dbReference>
<name>A0ABS9QN52_9HYPH</name>
<keyword evidence="6" id="KW-1015">Disulfide bond</keyword>
<dbReference type="PROSITE" id="PS51296">
    <property type="entry name" value="RIESKE"/>
    <property type="match status" value="1"/>
</dbReference>
<evidence type="ECO:0000256" key="4">
    <source>
        <dbReference type="ARBA" id="ARBA00023004"/>
    </source>
</evidence>
<dbReference type="EMBL" id="JAKREW010000037">
    <property type="protein sequence ID" value="MCG7508273.1"/>
    <property type="molecule type" value="Genomic_DNA"/>
</dbReference>
<keyword evidence="5" id="KW-0411">Iron-sulfur</keyword>
<evidence type="ECO:0000259" key="7">
    <source>
        <dbReference type="PROSITE" id="PS51296"/>
    </source>
</evidence>
<dbReference type="PRINTS" id="PR00162">
    <property type="entry name" value="RIESKE"/>
</dbReference>
<protein>
    <submittedName>
        <fullName evidence="8">FAD-dependent oxidoreductase</fullName>
    </submittedName>
</protein>
<dbReference type="SUPFAM" id="SSF50022">
    <property type="entry name" value="ISP domain"/>
    <property type="match status" value="1"/>
</dbReference>
<dbReference type="PANTHER" id="PTHR13847">
    <property type="entry name" value="SARCOSINE DEHYDROGENASE-RELATED"/>
    <property type="match status" value="1"/>
</dbReference>
<dbReference type="PANTHER" id="PTHR13847:SF274">
    <property type="entry name" value="RIESKE 2FE-2S IRON-SULFUR PROTEIN YHFW-RELATED"/>
    <property type="match status" value="1"/>
</dbReference>
<keyword evidence="2" id="KW-0479">Metal-binding</keyword>